<evidence type="ECO:0000313" key="2">
    <source>
        <dbReference type="EMBL" id="SDN90255.1"/>
    </source>
</evidence>
<gene>
    <name evidence="2" type="ORF">SAMN04488053_104210</name>
</gene>
<dbReference type="AlphaFoldDB" id="A0A1H0F6M7"/>
<keyword evidence="1" id="KW-0472">Membrane</keyword>
<keyword evidence="1" id="KW-1133">Transmembrane helix</keyword>
<dbReference type="STRING" id="745820.SAMN04488053_104210"/>
<proteinExistence type="predicted"/>
<protein>
    <submittedName>
        <fullName evidence="2">Uncharacterized protein</fullName>
    </submittedName>
</protein>
<evidence type="ECO:0000256" key="1">
    <source>
        <dbReference type="SAM" id="Phobius"/>
    </source>
</evidence>
<evidence type="ECO:0000313" key="3">
    <source>
        <dbReference type="Proteomes" id="UP000198778"/>
    </source>
</evidence>
<dbReference type="RefSeq" id="WP_090842642.1">
    <property type="nucleotide sequence ID" value="NZ_FNIL01000004.1"/>
</dbReference>
<name>A0A1H0F6M7_9BACI</name>
<dbReference type="Proteomes" id="UP000198778">
    <property type="component" value="Unassembled WGS sequence"/>
</dbReference>
<keyword evidence="3" id="KW-1185">Reference proteome</keyword>
<dbReference type="EMBL" id="FNIL01000004">
    <property type="protein sequence ID" value="SDN90255.1"/>
    <property type="molecule type" value="Genomic_DNA"/>
</dbReference>
<accession>A0A1H0F6M7</accession>
<reference evidence="3" key="1">
    <citation type="submission" date="2016-10" db="EMBL/GenBank/DDBJ databases">
        <authorList>
            <person name="Varghese N."/>
            <person name="Submissions S."/>
        </authorList>
    </citation>
    <scope>NUCLEOTIDE SEQUENCE [LARGE SCALE GENOMIC DNA]</scope>
    <source>
        <strain evidence="3">CGMCC 1.10369</strain>
    </source>
</reference>
<sequence>MRNFWETFIILFLFYAGSAQGLFSQYRMYGADITDQPSRFSEGFHYLLFCILIGMMIMKIKHERKVKKEMKEENLN</sequence>
<organism evidence="2 3">
    <name type="scientific">Alkalicoccus daliensis</name>
    <dbReference type="NCBI Taxonomy" id="745820"/>
    <lineage>
        <taxon>Bacteria</taxon>
        <taxon>Bacillati</taxon>
        <taxon>Bacillota</taxon>
        <taxon>Bacilli</taxon>
        <taxon>Bacillales</taxon>
        <taxon>Bacillaceae</taxon>
        <taxon>Alkalicoccus</taxon>
    </lineage>
</organism>
<feature type="transmembrane region" description="Helical" evidence="1">
    <location>
        <begin position="43"/>
        <end position="60"/>
    </location>
</feature>
<keyword evidence="1" id="KW-0812">Transmembrane</keyword>